<protein>
    <submittedName>
        <fullName evidence="1">Uncharacterized protein</fullName>
    </submittedName>
</protein>
<reference evidence="1 2" key="1">
    <citation type="journal article" date="2017" name="Mol. Plant">
        <title>The Genome of Medicinal Plant Macleaya cordata Provides New Insights into Benzylisoquinoline Alkaloids Metabolism.</title>
        <authorList>
            <person name="Liu X."/>
            <person name="Liu Y."/>
            <person name="Huang P."/>
            <person name="Ma Y."/>
            <person name="Qing Z."/>
            <person name="Tang Q."/>
            <person name="Cao H."/>
            <person name="Cheng P."/>
            <person name="Zheng Y."/>
            <person name="Yuan Z."/>
            <person name="Zhou Y."/>
            <person name="Liu J."/>
            <person name="Tang Z."/>
            <person name="Zhuo Y."/>
            <person name="Zhang Y."/>
            <person name="Yu L."/>
            <person name="Huang J."/>
            <person name="Yang P."/>
            <person name="Peng Q."/>
            <person name="Zhang J."/>
            <person name="Jiang W."/>
            <person name="Zhang Z."/>
            <person name="Lin K."/>
            <person name="Ro D.K."/>
            <person name="Chen X."/>
            <person name="Xiong X."/>
            <person name="Shang Y."/>
            <person name="Huang S."/>
            <person name="Zeng J."/>
        </authorList>
    </citation>
    <scope>NUCLEOTIDE SEQUENCE [LARGE SCALE GENOMIC DNA]</scope>
    <source>
        <strain evidence="2">cv. BLH2017</strain>
        <tissue evidence="1">Root</tissue>
    </source>
</reference>
<comment type="caution">
    <text evidence="1">The sequence shown here is derived from an EMBL/GenBank/DDBJ whole genome shotgun (WGS) entry which is preliminary data.</text>
</comment>
<gene>
    <name evidence="1" type="ORF">BVC80_8707g2</name>
</gene>
<dbReference type="InParanoid" id="A0A200Q148"/>
<dbReference type="AlphaFoldDB" id="A0A200Q148"/>
<proteinExistence type="predicted"/>
<organism evidence="1 2">
    <name type="scientific">Macleaya cordata</name>
    <name type="common">Five-seeded plume-poppy</name>
    <name type="synonym">Bocconia cordata</name>
    <dbReference type="NCBI Taxonomy" id="56857"/>
    <lineage>
        <taxon>Eukaryota</taxon>
        <taxon>Viridiplantae</taxon>
        <taxon>Streptophyta</taxon>
        <taxon>Embryophyta</taxon>
        <taxon>Tracheophyta</taxon>
        <taxon>Spermatophyta</taxon>
        <taxon>Magnoliopsida</taxon>
        <taxon>Ranunculales</taxon>
        <taxon>Papaveraceae</taxon>
        <taxon>Papaveroideae</taxon>
        <taxon>Macleaya</taxon>
    </lineage>
</organism>
<evidence type="ECO:0000313" key="1">
    <source>
        <dbReference type="EMBL" id="OVA04166.1"/>
    </source>
</evidence>
<dbReference type="Proteomes" id="UP000195402">
    <property type="component" value="Unassembled WGS sequence"/>
</dbReference>
<accession>A0A200Q148</accession>
<evidence type="ECO:0000313" key="2">
    <source>
        <dbReference type="Proteomes" id="UP000195402"/>
    </source>
</evidence>
<name>A0A200Q148_MACCD</name>
<keyword evidence="2" id="KW-1185">Reference proteome</keyword>
<dbReference type="EMBL" id="MVGT01003350">
    <property type="protein sequence ID" value="OVA04166.1"/>
    <property type="molecule type" value="Genomic_DNA"/>
</dbReference>
<sequence>MTHSYEFSKIKRLSKTESTDRVENPRIETQVFIKILVNKWLGLTNELDGSSSSPCIYEGPRTSQVVEFPITKFYFSSSSSDEDDSVNNEYPFGDIDALALAGFIGFEYSETLKKILTDFGPIVVELAMETKSKKIEIFIDIRTIKLYYEEDDDHDHDHKKLKILMMRMLEVVMNPLMNEAAAYNEQCHDD</sequence>